<gene>
    <name evidence="1" type="ORF">C5615_37500</name>
</gene>
<dbReference type="EMBL" id="PUIQ01000107">
    <property type="protein sequence ID" value="PQP07678.1"/>
    <property type="molecule type" value="Genomic_DNA"/>
</dbReference>
<proteinExistence type="predicted"/>
<protein>
    <submittedName>
        <fullName evidence="1">Uncharacterized protein</fullName>
    </submittedName>
</protein>
<comment type="caution">
    <text evidence="1">The sequence shown here is derived from an EMBL/GenBank/DDBJ whole genome shotgun (WGS) entry which is preliminary data.</text>
</comment>
<dbReference type="Proteomes" id="UP000238206">
    <property type="component" value="Unassembled WGS sequence"/>
</dbReference>
<dbReference type="AlphaFoldDB" id="A0A2S8HZ21"/>
<evidence type="ECO:0000313" key="1">
    <source>
        <dbReference type="EMBL" id="PQP07678.1"/>
    </source>
</evidence>
<dbReference type="NCBIfam" id="NF041728">
    <property type="entry name" value="BPSL0761_fam"/>
    <property type="match status" value="1"/>
</dbReference>
<reference evidence="1 2" key="1">
    <citation type="submission" date="2018-02" db="EMBL/GenBank/DDBJ databases">
        <title>Draft genome sequencing of Burkholderia cepacia Y14-15.</title>
        <authorList>
            <person name="Zheng B.-X."/>
        </authorList>
    </citation>
    <scope>NUCLEOTIDE SEQUENCE [LARGE SCALE GENOMIC DNA]</scope>
    <source>
        <strain evidence="1 2">Y14-15</strain>
    </source>
</reference>
<name>A0A2S8HZ21_BURCE</name>
<organism evidence="1 2">
    <name type="scientific">Burkholderia cepacia</name>
    <name type="common">Pseudomonas cepacia</name>
    <dbReference type="NCBI Taxonomy" id="292"/>
    <lineage>
        <taxon>Bacteria</taxon>
        <taxon>Pseudomonadati</taxon>
        <taxon>Pseudomonadota</taxon>
        <taxon>Betaproteobacteria</taxon>
        <taxon>Burkholderiales</taxon>
        <taxon>Burkholderiaceae</taxon>
        <taxon>Burkholderia</taxon>
        <taxon>Burkholderia cepacia complex</taxon>
    </lineage>
</organism>
<dbReference type="InterPro" id="IPR049723">
    <property type="entry name" value="BPSL0761-like"/>
</dbReference>
<evidence type="ECO:0000313" key="2">
    <source>
        <dbReference type="Proteomes" id="UP000238206"/>
    </source>
</evidence>
<sequence length="83" mass="9127">MEVVAGQGVEGMTTPSERTAAVLRTRTFLMELGSPVACGIPREIASAAENLLRHYPSLMDIELTCAMYPACWEMPVMRTRPGR</sequence>
<accession>A0A2S8HZ21</accession>